<dbReference type="Proteomes" id="UP000623678">
    <property type="component" value="Unassembled WGS sequence"/>
</dbReference>
<dbReference type="InterPro" id="IPR032816">
    <property type="entry name" value="VTT_dom"/>
</dbReference>
<name>A0A926EMV6_9FIRM</name>
<organism evidence="8 9">
    <name type="scientific">Youxingia wuxianensis</name>
    <dbReference type="NCBI Taxonomy" id="2763678"/>
    <lineage>
        <taxon>Bacteria</taxon>
        <taxon>Bacillati</taxon>
        <taxon>Bacillota</taxon>
        <taxon>Clostridia</taxon>
        <taxon>Eubacteriales</taxon>
        <taxon>Oscillospiraceae</taxon>
        <taxon>Youxingia</taxon>
    </lineage>
</organism>
<evidence type="ECO:0000313" key="9">
    <source>
        <dbReference type="Proteomes" id="UP000623678"/>
    </source>
</evidence>
<evidence type="ECO:0000256" key="2">
    <source>
        <dbReference type="ARBA" id="ARBA00022475"/>
    </source>
</evidence>
<comment type="caution">
    <text evidence="8">The sequence shown here is derived from an EMBL/GenBank/DDBJ whole genome shotgun (WGS) entry which is preliminary data.</text>
</comment>
<dbReference type="Pfam" id="PF09335">
    <property type="entry name" value="VTT_dom"/>
    <property type="match status" value="1"/>
</dbReference>
<dbReference type="InterPro" id="IPR015414">
    <property type="entry name" value="TMEM64"/>
</dbReference>
<sequence length="237" mass="26174">MKNHKLSAQEKKQYRKLAIVGLFFVLLIGALSLALWPYFSKLSDPVYQEPLRAWINKLGFAGWLAVLGVQMLQIIIAFVPGEPVEILAGVLYGSFGGLLTCLLGIVLSSSLVFFTARKFGHSLVSKIFGRDKLEEFSFINNTEKVEITTFVLFLIPGTPKDMLTYIAGITKIKPSQFLLISTFARIPSVITSTLMGDTLSRGNWALTIVIFLITAAIGLVGILYKSKIIGRLKKNKS</sequence>
<keyword evidence="4 6" id="KW-1133">Transmembrane helix</keyword>
<evidence type="ECO:0000259" key="7">
    <source>
        <dbReference type="Pfam" id="PF09335"/>
    </source>
</evidence>
<reference evidence="8" key="1">
    <citation type="submission" date="2020-08" db="EMBL/GenBank/DDBJ databases">
        <title>Genome public.</title>
        <authorList>
            <person name="Liu C."/>
            <person name="Sun Q."/>
        </authorList>
    </citation>
    <scope>NUCLEOTIDE SEQUENCE</scope>
    <source>
        <strain evidence="8">NSJ-64</strain>
    </source>
</reference>
<dbReference type="EMBL" id="JACRTD010000001">
    <property type="protein sequence ID" value="MBC8584132.1"/>
    <property type="molecule type" value="Genomic_DNA"/>
</dbReference>
<evidence type="ECO:0000256" key="6">
    <source>
        <dbReference type="RuleBase" id="RU366058"/>
    </source>
</evidence>
<evidence type="ECO:0000256" key="1">
    <source>
        <dbReference type="ARBA" id="ARBA00004651"/>
    </source>
</evidence>
<feature type="transmembrane region" description="Helical" evidence="6">
    <location>
        <begin position="91"/>
        <end position="116"/>
    </location>
</feature>
<evidence type="ECO:0000313" key="8">
    <source>
        <dbReference type="EMBL" id="MBC8584132.1"/>
    </source>
</evidence>
<feature type="transmembrane region" description="Helical" evidence="6">
    <location>
        <begin position="204"/>
        <end position="224"/>
    </location>
</feature>
<keyword evidence="2 6" id="KW-1003">Cell membrane</keyword>
<feature type="transmembrane region" description="Helical" evidence="6">
    <location>
        <begin position="59"/>
        <end position="79"/>
    </location>
</feature>
<comment type="caution">
    <text evidence="6">Lacks conserved residue(s) required for the propagation of feature annotation.</text>
</comment>
<evidence type="ECO:0000256" key="5">
    <source>
        <dbReference type="ARBA" id="ARBA00023136"/>
    </source>
</evidence>
<dbReference type="AlphaFoldDB" id="A0A926EMV6"/>
<gene>
    <name evidence="8" type="ORF">H8705_00850</name>
</gene>
<dbReference type="PANTHER" id="PTHR12677">
    <property type="entry name" value="GOLGI APPARATUS MEMBRANE PROTEIN TVP38-RELATED"/>
    <property type="match status" value="1"/>
</dbReference>
<evidence type="ECO:0000256" key="4">
    <source>
        <dbReference type="ARBA" id="ARBA00022989"/>
    </source>
</evidence>
<keyword evidence="5 6" id="KW-0472">Membrane</keyword>
<comment type="similarity">
    <text evidence="6">Belongs to the TVP38/TMEM64 family.</text>
</comment>
<proteinExistence type="inferred from homology"/>
<keyword evidence="9" id="KW-1185">Reference proteome</keyword>
<dbReference type="GO" id="GO:0005886">
    <property type="term" value="C:plasma membrane"/>
    <property type="evidence" value="ECO:0007669"/>
    <property type="project" value="UniProtKB-SubCell"/>
</dbReference>
<feature type="domain" description="VTT" evidence="7">
    <location>
        <begin position="79"/>
        <end position="197"/>
    </location>
</feature>
<dbReference type="PANTHER" id="PTHR12677:SF59">
    <property type="entry name" value="GOLGI APPARATUS MEMBRANE PROTEIN TVP38-RELATED"/>
    <property type="match status" value="1"/>
</dbReference>
<protein>
    <recommendedName>
        <fullName evidence="6">TVP38/TMEM64 family membrane protein</fullName>
    </recommendedName>
</protein>
<evidence type="ECO:0000256" key="3">
    <source>
        <dbReference type="ARBA" id="ARBA00022692"/>
    </source>
</evidence>
<keyword evidence="3 6" id="KW-0812">Transmembrane</keyword>
<dbReference type="RefSeq" id="WP_262393984.1">
    <property type="nucleotide sequence ID" value="NZ_JACRTD010000001.1"/>
</dbReference>
<accession>A0A926EMV6</accession>
<feature type="transmembrane region" description="Helical" evidence="6">
    <location>
        <begin position="20"/>
        <end position="39"/>
    </location>
</feature>
<comment type="subcellular location">
    <subcellularLocation>
        <location evidence="1 6">Cell membrane</location>
        <topology evidence="1 6">Multi-pass membrane protein</topology>
    </subcellularLocation>
</comment>